<dbReference type="EMBL" id="AP024957">
    <property type="protein sequence ID" value="BCZ82654.1"/>
    <property type="molecule type" value="Genomic_DNA"/>
</dbReference>
<proteinExistence type="predicted"/>
<gene>
    <name evidence="1" type="ORF">PTKU64_63290</name>
</gene>
<dbReference type="Proteomes" id="UP001319874">
    <property type="component" value="Chromosome 3"/>
</dbReference>
<accession>A0ABN6JNZ1</accession>
<organism evidence="1 2">
    <name type="scientific">Paraburkholderia terrae</name>
    <dbReference type="NCBI Taxonomy" id="311230"/>
    <lineage>
        <taxon>Bacteria</taxon>
        <taxon>Pseudomonadati</taxon>
        <taxon>Pseudomonadota</taxon>
        <taxon>Betaproteobacteria</taxon>
        <taxon>Burkholderiales</taxon>
        <taxon>Burkholderiaceae</taxon>
        <taxon>Paraburkholderia</taxon>
    </lineage>
</organism>
<name>A0ABN6JNZ1_9BURK</name>
<evidence type="ECO:0000313" key="2">
    <source>
        <dbReference type="Proteomes" id="UP001319874"/>
    </source>
</evidence>
<evidence type="ECO:0000313" key="1">
    <source>
        <dbReference type="EMBL" id="BCZ82654.1"/>
    </source>
</evidence>
<protein>
    <submittedName>
        <fullName evidence="1">Uncharacterized protein</fullName>
    </submittedName>
</protein>
<keyword evidence="2" id="KW-1185">Reference proteome</keyword>
<sequence length="58" mass="6751">MLDIQQIAQKRTYDIKFTVTGRRPQVRARPKVKIEVALIPFALFARLFFRFASGVDPE</sequence>
<reference evidence="1 2" key="1">
    <citation type="journal article" date="2022" name="Front. Microbiol.">
        <title>Identification and characterization of a novel class of self-sufficient cytochrome P450 hydroxylase involved in cyclohexanecarboxylate degradation in Paraburkholderia terrae strain KU-64.</title>
        <authorList>
            <person name="Yamamoto T."/>
            <person name="Hasegawa Y."/>
            <person name="Iwaki H."/>
        </authorList>
    </citation>
    <scope>NUCLEOTIDE SEQUENCE [LARGE SCALE GENOMIC DNA]</scope>
    <source>
        <strain evidence="1 2">KU-64</strain>
    </source>
</reference>